<comment type="caution">
    <text evidence="1">The sequence shown here is derived from an EMBL/GenBank/DDBJ whole genome shotgun (WGS) entry which is preliminary data.</text>
</comment>
<keyword evidence="2" id="KW-1185">Reference proteome</keyword>
<dbReference type="AlphaFoldDB" id="A0A397VCQ0"/>
<organism evidence="1 2">
    <name type="scientific">Gigaspora rosea</name>
    <dbReference type="NCBI Taxonomy" id="44941"/>
    <lineage>
        <taxon>Eukaryota</taxon>
        <taxon>Fungi</taxon>
        <taxon>Fungi incertae sedis</taxon>
        <taxon>Mucoromycota</taxon>
        <taxon>Glomeromycotina</taxon>
        <taxon>Glomeromycetes</taxon>
        <taxon>Diversisporales</taxon>
        <taxon>Gigasporaceae</taxon>
        <taxon>Gigaspora</taxon>
    </lineage>
</organism>
<proteinExistence type="predicted"/>
<accession>A0A397VCQ0</accession>
<name>A0A397VCQ0_9GLOM</name>
<dbReference type="OrthoDB" id="10023262at2759"/>
<gene>
    <name evidence="1" type="ORF">C2G38_2309564</name>
</gene>
<dbReference type="EMBL" id="QKWP01000522">
    <property type="protein sequence ID" value="RIB18709.1"/>
    <property type="molecule type" value="Genomic_DNA"/>
</dbReference>
<reference evidence="1 2" key="1">
    <citation type="submission" date="2018-06" db="EMBL/GenBank/DDBJ databases">
        <title>Comparative genomics reveals the genomic features of Rhizophagus irregularis, R. cerebriforme, R. diaphanum and Gigaspora rosea, and their symbiotic lifestyle signature.</title>
        <authorList>
            <person name="Morin E."/>
            <person name="San Clemente H."/>
            <person name="Chen E.C.H."/>
            <person name="De La Providencia I."/>
            <person name="Hainaut M."/>
            <person name="Kuo A."/>
            <person name="Kohler A."/>
            <person name="Murat C."/>
            <person name="Tang N."/>
            <person name="Roy S."/>
            <person name="Loubradou J."/>
            <person name="Henrissat B."/>
            <person name="Grigoriev I.V."/>
            <person name="Corradi N."/>
            <person name="Roux C."/>
            <person name="Martin F.M."/>
        </authorList>
    </citation>
    <scope>NUCLEOTIDE SEQUENCE [LARGE SCALE GENOMIC DNA]</scope>
    <source>
        <strain evidence="1 2">DAOM 194757</strain>
    </source>
</reference>
<evidence type="ECO:0000313" key="2">
    <source>
        <dbReference type="Proteomes" id="UP000266673"/>
    </source>
</evidence>
<sequence length="197" mass="23306">MMISQARRTANYEIMLDESTRGETKQFIICLIFWDLDKEMPIAQVTHLKNIMRCNGQNPVPRIFSRNKLEKLPYGRRAHEMPDKANEWLNFLIEMKANFYIFFADELHEALNILSEQEFEVLVEQLECGLEKAIESYKKWMTPWYNLPLSICRLGSDLGQSYARVLIHVIFKNSWLESPAEQEIAIQIKYKKIMIKI</sequence>
<protein>
    <submittedName>
        <fullName evidence="1">Uncharacterized protein</fullName>
    </submittedName>
</protein>
<evidence type="ECO:0000313" key="1">
    <source>
        <dbReference type="EMBL" id="RIB18709.1"/>
    </source>
</evidence>
<dbReference type="Proteomes" id="UP000266673">
    <property type="component" value="Unassembled WGS sequence"/>
</dbReference>